<sequence length="584" mass="63258">MNDVEERSGANILVECLVKQGVEFVFGYPGGAVLPIYDELFSDQRIRHILVRHEAGAAHAAEGYARSTGKPGVVLVTSGPGATNAVTGIADAFMDSIPMVVITGQVATPLIGTDAFQEADTIGITRHCTKHNYLVKDPSKLRGIIEEAFRIATSGRPGPVLIDIPKDVQVALASWDAQPDTKPASARYAPPSVAPLDNILEAVEMLAGADCPIFYTGGGVINSGPRATELMRQLQSLTGAPVTSTLMGLGAFPADHPDWLGMLGMHGTFEANMAMNRCDVMVCIGARFDDRVTGRLDAFSPDSKKIHIDIDRASINKTVAVDLPIIGDCAAVLEQIISVWGDRKVRDLSEWKARITGWKARESLAYPESDSEIMPQKAIERLFALTKDADPVVTTEVGQHQMWAAQYFGFFGPNRWLTSGGLGTMGYGLPAAIGAQLGNPGRLVIDIAGEASIQMNIQELGTASQYRLPVKIFILNNEFMGMVRQWQELTYESRYSNSYSESLPDFVRLAEAYGWKGIRIEDERQLDAGIQAMIDYDGPVIVDCRVAKEANCFPMIPSGAAHTDMLLYGDMVSGTLDDEAKALV</sequence>
<proteinExistence type="inferred from homology"/>
<dbReference type="GO" id="GO:0000287">
    <property type="term" value="F:magnesium ion binding"/>
    <property type="evidence" value="ECO:0007669"/>
    <property type="project" value="UniProtKB-UniRule"/>
</dbReference>
<dbReference type="InterPro" id="IPR011766">
    <property type="entry name" value="TPP_enzyme_TPP-bd"/>
</dbReference>
<dbReference type="InterPro" id="IPR012001">
    <property type="entry name" value="Thiamin_PyroP_enz_TPP-bd_dom"/>
</dbReference>
<evidence type="ECO:0000256" key="10">
    <source>
        <dbReference type="ARBA" id="ARBA00022842"/>
    </source>
</evidence>
<keyword evidence="6" id="KW-0285">Flavoprotein</keyword>
<reference evidence="18 19" key="1">
    <citation type="submission" date="2018-09" db="EMBL/GenBank/DDBJ databases">
        <title>Altererythrobacter sp.Ery1 and Ery12, the genome sequencing of novel strains in genus Alterythrobacter.</title>
        <authorList>
            <person name="Cheng H."/>
            <person name="Wu Y.-H."/>
            <person name="Fang C."/>
            <person name="Xu X.-W."/>
        </authorList>
    </citation>
    <scope>NUCLEOTIDE SEQUENCE [LARGE SCALE GENOMIC DNA]</scope>
    <source>
        <strain evidence="18 19">Ery12</strain>
    </source>
</reference>
<dbReference type="InterPro" id="IPR039368">
    <property type="entry name" value="AHAS_TPP"/>
</dbReference>
<evidence type="ECO:0000256" key="7">
    <source>
        <dbReference type="ARBA" id="ARBA00022679"/>
    </source>
</evidence>
<evidence type="ECO:0000256" key="1">
    <source>
        <dbReference type="ARBA" id="ARBA00004974"/>
    </source>
</evidence>
<dbReference type="EC" id="2.2.1.6" evidence="4 14"/>
<name>A0A419R0R3_9SPHN</name>
<dbReference type="GO" id="GO:0005948">
    <property type="term" value="C:acetolactate synthase complex"/>
    <property type="evidence" value="ECO:0007669"/>
    <property type="project" value="TreeGrafter"/>
</dbReference>
<evidence type="ECO:0000256" key="8">
    <source>
        <dbReference type="ARBA" id="ARBA00022723"/>
    </source>
</evidence>
<feature type="domain" description="Thiamine pyrophosphate enzyme central" evidence="15">
    <location>
        <begin position="201"/>
        <end position="336"/>
    </location>
</feature>
<comment type="caution">
    <text evidence="18">The sequence shown here is derived from an EMBL/GenBank/DDBJ whole genome shotgun (WGS) entry which is preliminary data.</text>
</comment>
<dbReference type="Pfam" id="PF00205">
    <property type="entry name" value="TPP_enzyme_M"/>
    <property type="match status" value="1"/>
</dbReference>
<comment type="cofactor">
    <cofactor evidence="14">
        <name>thiamine diphosphate</name>
        <dbReference type="ChEBI" id="CHEBI:58937"/>
    </cofactor>
    <text evidence="14">Binds 1 thiamine pyrophosphate per subunit.</text>
</comment>
<comment type="similarity">
    <text evidence="3 14">Belongs to the TPP enzyme family.</text>
</comment>
<dbReference type="CDD" id="cd02015">
    <property type="entry name" value="TPP_AHAS"/>
    <property type="match status" value="1"/>
</dbReference>
<feature type="domain" description="Thiamine pyrophosphate enzyme N-terminal TPP-binding" evidence="17">
    <location>
        <begin position="8"/>
        <end position="122"/>
    </location>
</feature>
<accession>A0A419R0R3</accession>
<keyword evidence="12 14" id="KW-0100">Branched-chain amino acid biosynthesis</keyword>
<evidence type="ECO:0000259" key="17">
    <source>
        <dbReference type="Pfam" id="PF02776"/>
    </source>
</evidence>
<dbReference type="GO" id="GO:0050660">
    <property type="term" value="F:flavin adenine dinucleotide binding"/>
    <property type="evidence" value="ECO:0007669"/>
    <property type="project" value="InterPro"/>
</dbReference>
<dbReference type="PANTHER" id="PTHR18968:SF13">
    <property type="entry name" value="ACETOLACTATE SYNTHASE CATALYTIC SUBUNIT, MITOCHONDRIAL"/>
    <property type="match status" value="1"/>
</dbReference>
<dbReference type="SUPFAM" id="SSF52467">
    <property type="entry name" value="DHS-like NAD/FAD-binding domain"/>
    <property type="match status" value="1"/>
</dbReference>
<dbReference type="InterPro" id="IPR029061">
    <property type="entry name" value="THDP-binding"/>
</dbReference>
<dbReference type="PANTHER" id="PTHR18968">
    <property type="entry name" value="THIAMINE PYROPHOSPHATE ENZYMES"/>
    <property type="match status" value="1"/>
</dbReference>
<dbReference type="Gene3D" id="3.40.50.970">
    <property type="match status" value="2"/>
</dbReference>
<evidence type="ECO:0000256" key="4">
    <source>
        <dbReference type="ARBA" id="ARBA00013145"/>
    </source>
</evidence>
<comment type="catalytic activity">
    <reaction evidence="13 14">
        <text>2 pyruvate + H(+) = (2S)-2-acetolactate + CO2</text>
        <dbReference type="Rhea" id="RHEA:25249"/>
        <dbReference type="ChEBI" id="CHEBI:15361"/>
        <dbReference type="ChEBI" id="CHEBI:15378"/>
        <dbReference type="ChEBI" id="CHEBI:16526"/>
        <dbReference type="ChEBI" id="CHEBI:58476"/>
        <dbReference type="EC" id="2.2.1.6"/>
    </reaction>
</comment>
<dbReference type="AlphaFoldDB" id="A0A419R0R3"/>
<keyword evidence="7 14" id="KW-0808">Transferase</keyword>
<keyword evidence="19" id="KW-1185">Reference proteome</keyword>
<dbReference type="SUPFAM" id="SSF52518">
    <property type="entry name" value="Thiamin diphosphate-binding fold (THDP-binding)"/>
    <property type="match status" value="2"/>
</dbReference>
<comment type="pathway">
    <text evidence="1 14">Amino-acid biosynthesis; L-isoleucine biosynthesis; L-isoleucine from 2-oxobutanoate: step 1/4.</text>
</comment>
<dbReference type="Proteomes" id="UP000284322">
    <property type="component" value="Unassembled WGS sequence"/>
</dbReference>
<dbReference type="InterPro" id="IPR012000">
    <property type="entry name" value="Thiamin_PyroP_enz_cen_dom"/>
</dbReference>
<evidence type="ECO:0000256" key="6">
    <source>
        <dbReference type="ARBA" id="ARBA00022630"/>
    </source>
</evidence>
<keyword evidence="11 14" id="KW-0786">Thiamine pyrophosphate</keyword>
<evidence type="ECO:0000313" key="19">
    <source>
        <dbReference type="Proteomes" id="UP000284322"/>
    </source>
</evidence>
<organism evidence="18 19">
    <name type="scientific">Tsuneonella suprasediminis</name>
    <dbReference type="NCBI Taxonomy" id="2306996"/>
    <lineage>
        <taxon>Bacteria</taxon>
        <taxon>Pseudomonadati</taxon>
        <taxon>Pseudomonadota</taxon>
        <taxon>Alphaproteobacteria</taxon>
        <taxon>Sphingomonadales</taxon>
        <taxon>Erythrobacteraceae</taxon>
        <taxon>Tsuneonella</taxon>
    </lineage>
</organism>
<dbReference type="GO" id="GO:0003984">
    <property type="term" value="F:acetolactate synthase activity"/>
    <property type="evidence" value="ECO:0007669"/>
    <property type="project" value="UniProtKB-EC"/>
</dbReference>
<dbReference type="OrthoDB" id="4494979at2"/>
<dbReference type="FunFam" id="3.40.50.970:FF:000007">
    <property type="entry name" value="Acetolactate synthase"/>
    <property type="match status" value="1"/>
</dbReference>
<evidence type="ECO:0000256" key="14">
    <source>
        <dbReference type="RuleBase" id="RU003591"/>
    </source>
</evidence>
<dbReference type="GO" id="GO:0009099">
    <property type="term" value="P:L-valine biosynthetic process"/>
    <property type="evidence" value="ECO:0007669"/>
    <property type="project" value="UniProtKB-UniPathway"/>
</dbReference>
<keyword evidence="8 14" id="KW-0479">Metal-binding</keyword>
<dbReference type="FunFam" id="3.40.50.970:FF:000016">
    <property type="entry name" value="Acetolactate synthase"/>
    <property type="match status" value="1"/>
</dbReference>
<dbReference type="InterPro" id="IPR012846">
    <property type="entry name" value="Acetolactate_synth_lsu"/>
</dbReference>
<dbReference type="FunFam" id="3.40.50.1220:FF:000008">
    <property type="entry name" value="Acetolactate synthase"/>
    <property type="match status" value="1"/>
</dbReference>
<dbReference type="GO" id="GO:0030976">
    <property type="term" value="F:thiamine pyrophosphate binding"/>
    <property type="evidence" value="ECO:0007669"/>
    <property type="project" value="UniProtKB-UniRule"/>
</dbReference>
<evidence type="ECO:0000256" key="9">
    <source>
        <dbReference type="ARBA" id="ARBA00022827"/>
    </source>
</evidence>
<dbReference type="UniPathway" id="UPA00047">
    <property type="reaction ID" value="UER00055"/>
</dbReference>
<evidence type="ECO:0000313" key="18">
    <source>
        <dbReference type="EMBL" id="RJX66887.1"/>
    </source>
</evidence>
<dbReference type="Gene3D" id="3.40.50.1220">
    <property type="entry name" value="TPP-binding domain"/>
    <property type="match status" value="1"/>
</dbReference>
<dbReference type="RefSeq" id="WP_120110152.1">
    <property type="nucleotide sequence ID" value="NZ_RAHJ01000019.1"/>
</dbReference>
<dbReference type="UniPathway" id="UPA00049">
    <property type="reaction ID" value="UER00059"/>
</dbReference>
<comment type="pathway">
    <text evidence="2 14">Amino-acid biosynthesis; L-valine biosynthesis; L-valine from pyruvate: step 1/4.</text>
</comment>
<dbReference type="GO" id="GO:0009097">
    <property type="term" value="P:isoleucine biosynthetic process"/>
    <property type="evidence" value="ECO:0007669"/>
    <property type="project" value="UniProtKB-UniPathway"/>
</dbReference>
<dbReference type="NCBIfam" id="TIGR00118">
    <property type="entry name" value="acolac_lg"/>
    <property type="match status" value="1"/>
</dbReference>
<dbReference type="EMBL" id="RAHJ01000019">
    <property type="protein sequence ID" value="RJX66887.1"/>
    <property type="molecule type" value="Genomic_DNA"/>
</dbReference>
<dbReference type="InterPro" id="IPR029035">
    <property type="entry name" value="DHS-like_NAD/FAD-binding_dom"/>
</dbReference>
<dbReference type="Pfam" id="PF02775">
    <property type="entry name" value="TPP_enzyme_C"/>
    <property type="match status" value="1"/>
</dbReference>
<evidence type="ECO:0000256" key="5">
    <source>
        <dbReference type="ARBA" id="ARBA00022605"/>
    </source>
</evidence>
<evidence type="ECO:0000259" key="16">
    <source>
        <dbReference type="Pfam" id="PF02775"/>
    </source>
</evidence>
<feature type="domain" description="Thiamine pyrophosphate enzyme TPP-binding" evidence="16">
    <location>
        <begin position="397"/>
        <end position="544"/>
    </location>
</feature>
<comment type="cofactor">
    <cofactor evidence="14">
        <name>Mg(2+)</name>
        <dbReference type="ChEBI" id="CHEBI:18420"/>
    </cofactor>
    <text evidence="14">Binds 1 Mg(2+) ion per subunit.</text>
</comment>
<dbReference type="CDD" id="cd07035">
    <property type="entry name" value="TPP_PYR_POX_like"/>
    <property type="match status" value="1"/>
</dbReference>
<keyword evidence="9" id="KW-0274">FAD</keyword>
<evidence type="ECO:0000256" key="12">
    <source>
        <dbReference type="ARBA" id="ARBA00023304"/>
    </source>
</evidence>
<evidence type="ECO:0000256" key="2">
    <source>
        <dbReference type="ARBA" id="ARBA00005025"/>
    </source>
</evidence>
<dbReference type="Pfam" id="PF02776">
    <property type="entry name" value="TPP_enzyme_N"/>
    <property type="match status" value="1"/>
</dbReference>
<gene>
    <name evidence="18" type="primary">ilvB</name>
    <name evidence="18" type="ORF">D6858_11055</name>
</gene>
<dbReference type="InterPro" id="IPR045229">
    <property type="entry name" value="TPP_enz"/>
</dbReference>
<evidence type="ECO:0000259" key="15">
    <source>
        <dbReference type="Pfam" id="PF00205"/>
    </source>
</evidence>
<protein>
    <recommendedName>
        <fullName evidence="4 14">Acetolactate synthase</fullName>
        <ecNumber evidence="4 14">2.2.1.6</ecNumber>
    </recommendedName>
</protein>
<evidence type="ECO:0000256" key="3">
    <source>
        <dbReference type="ARBA" id="ARBA00007812"/>
    </source>
</evidence>
<keyword evidence="10 14" id="KW-0460">Magnesium</keyword>
<keyword evidence="5 14" id="KW-0028">Amino-acid biosynthesis</keyword>
<evidence type="ECO:0000256" key="13">
    <source>
        <dbReference type="ARBA" id="ARBA00048670"/>
    </source>
</evidence>
<evidence type="ECO:0000256" key="11">
    <source>
        <dbReference type="ARBA" id="ARBA00023052"/>
    </source>
</evidence>